<dbReference type="KEGG" id="crx:CRECT_1387"/>
<dbReference type="AlphaFoldDB" id="A0A6G5QN43"/>
<name>A0A6G5QN43_CAMRE</name>
<gene>
    <name evidence="2" type="ORF">CRECT_1387</name>
</gene>
<reference evidence="2 3" key="1">
    <citation type="submission" date="2016-07" db="EMBL/GenBank/DDBJ databases">
        <title>Comparative genomics of the Campylobacter concisus group.</title>
        <authorList>
            <person name="Miller W.G."/>
            <person name="Yee E."/>
            <person name="Chapman M.H."/>
            <person name="Huynh S."/>
            <person name="Bono J.L."/>
            <person name="On S.L.W."/>
            <person name="StLeger J."/>
            <person name="Foster G."/>
            <person name="Parker C.T."/>
        </authorList>
    </citation>
    <scope>NUCLEOTIDE SEQUENCE [LARGE SCALE GENOMIC DNA]</scope>
    <source>
        <strain evidence="2 3">ATCC 33238</strain>
    </source>
</reference>
<dbReference type="Proteomes" id="UP000502377">
    <property type="component" value="Chromosome"/>
</dbReference>
<evidence type="ECO:0000256" key="1">
    <source>
        <dbReference type="SAM" id="MobiDB-lite"/>
    </source>
</evidence>
<evidence type="ECO:0000313" key="3">
    <source>
        <dbReference type="Proteomes" id="UP000502377"/>
    </source>
</evidence>
<evidence type="ECO:0000313" key="2">
    <source>
        <dbReference type="EMBL" id="QCD47039.1"/>
    </source>
</evidence>
<feature type="compositionally biased region" description="Basic and acidic residues" evidence="1">
    <location>
        <begin position="46"/>
        <end position="67"/>
    </location>
</feature>
<protein>
    <submittedName>
        <fullName evidence="2">Uncharacterized protein</fullName>
    </submittedName>
</protein>
<accession>A0A6G5QN43</accession>
<proteinExistence type="predicted"/>
<feature type="region of interest" description="Disordered" evidence="1">
    <location>
        <begin position="46"/>
        <end position="75"/>
    </location>
</feature>
<sequence length="75" mass="8274">MQSGQILKIASNVASALKAILKPEKAIIAPKVWQVIAFAQAKEESPSCNKTEFHLTDGWGDPRDSVTESRLPLRR</sequence>
<dbReference type="EMBL" id="CP012543">
    <property type="protein sequence ID" value="QCD47039.1"/>
    <property type="molecule type" value="Genomic_DNA"/>
</dbReference>
<organism evidence="2 3">
    <name type="scientific">Campylobacter rectus</name>
    <name type="common">Wolinella recta</name>
    <dbReference type="NCBI Taxonomy" id="203"/>
    <lineage>
        <taxon>Bacteria</taxon>
        <taxon>Pseudomonadati</taxon>
        <taxon>Campylobacterota</taxon>
        <taxon>Epsilonproteobacteria</taxon>
        <taxon>Campylobacterales</taxon>
        <taxon>Campylobacteraceae</taxon>
        <taxon>Campylobacter</taxon>
    </lineage>
</organism>